<dbReference type="EMBL" id="POTW01000122">
    <property type="protein sequence ID" value="PZF79688.1"/>
    <property type="molecule type" value="Genomic_DNA"/>
</dbReference>
<dbReference type="InterPro" id="IPR036388">
    <property type="entry name" value="WH-like_DNA-bd_sf"/>
</dbReference>
<proteinExistence type="predicted"/>
<dbReference type="GO" id="GO:0003700">
    <property type="term" value="F:DNA-binding transcription factor activity"/>
    <property type="evidence" value="ECO:0007669"/>
    <property type="project" value="InterPro"/>
</dbReference>
<gene>
    <name evidence="5" type="ORF">C1I92_29905</name>
</gene>
<dbReference type="InterPro" id="IPR023187">
    <property type="entry name" value="Tscrpt_reg_MarR-type_CS"/>
</dbReference>
<dbReference type="InterPro" id="IPR039422">
    <property type="entry name" value="MarR/SlyA-like"/>
</dbReference>
<keyword evidence="3" id="KW-0804">Transcription</keyword>
<keyword evidence="6" id="KW-1185">Reference proteome</keyword>
<dbReference type="Gene3D" id="1.10.10.10">
    <property type="entry name" value="Winged helix-like DNA-binding domain superfamily/Winged helix DNA-binding domain"/>
    <property type="match status" value="1"/>
</dbReference>
<dbReference type="PRINTS" id="PR00598">
    <property type="entry name" value="HTHMARR"/>
</dbReference>
<evidence type="ECO:0000256" key="3">
    <source>
        <dbReference type="ARBA" id="ARBA00023163"/>
    </source>
</evidence>
<feature type="domain" description="HTH marR-type" evidence="4">
    <location>
        <begin position="28"/>
        <end position="161"/>
    </location>
</feature>
<dbReference type="PANTHER" id="PTHR33164:SF43">
    <property type="entry name" value="HTH-TYPE TRANSCRIPTIONAL REPRESSOR YETL"/>
    <property type="match status" value="1"/>
</dbReference>
<name>A0A2W2BHB3_9ACTN</name>
<dbReference type="PROSITE" id="PS50995">
    <property type="entry name" value="HTH_MARR_2"/>
    <property type="match status" value="1"/>
</dbReference>
<dbReference type="InterPro" id="IPR000835">
    <property type="entry name" value="HTH_MarR-typ"/>
</dbReference>
<keyword evidence="2" id="KW-0238">DNA-binding</keyword>
<accession>A0A2W2BHB3</accession>
<dbReference type="AlphaFoldDB" id="A0A2W2BHB3"/>
<dbReference type="Pfam" id="PF01047">
    <property type="entry name" value="MarR"/>
    <property type="match status" value="1"/>
</dbReference>
<dbReference type="PANTHER" id="PTHR33164">
    <property type="entry name" value="TRANSCRIPTIONAL REGULATOR, MARR FAMILY"/>
    <property type="match status" value="1"/>
</dbReference>
<evidence type="ECO:0000256" key="1">
    <source>
        <dbReference type="ARBA" id="ARBA00023015"/>
    </source>
</evidence>
<dbReference type="SUPFAM" id="SSF46785">
    <property type="entry name" value="Winged helix' DNA-binding domain"/>
    <property type="match status" value="1"/>
</dbReference>
<sequence length="163" mass="17943">MCVIQRLPPKEVFSQIGARLGLVDRERAGHIADLLTSANRRLRRASKDELERAGVTPSQWRVLRLLQRAGAPLRVVDLARQLDVVPRSATSVVDLLEERGFVTRQPDPADRRAILVALTPSALELLAALRASRAAGVAQLVDRLTPGEQAEFVRLLTVLTTDD</sequence>
<dbReference type="GO" id="GO:0006950">
    <property type="term" value="P:response to stress"/>
    <property type="evidence" value="ECO:0007669"/>
    <property type="project" value="TreeGrafter"/>
</dbReference>
<evidence type="ECO:0000313" key="6">
    <source>
        <dbReference type="Proteomes" id="UP000248764"/>
    </source>
</evidence>
<comment type="caution">
    <text evidence="5">The sequence shown here is derived from an EMBL/GenBank/DDBJ whole genome shotgun (WGS) entry which is preliminary data.</text>
</comment>
<evidence type="ECO:0000313" key="5">
    <source>
        <dbReference type="EMBL" id="PZF79688.1"/>
    </source>
</evidence>
<evidence type="ECO:0000256" key="2">
    <source>
        <dbReference type="ARBA" id="ARBA00023125"/>
    </source>
</evidence>
<dbReference type="Proteomes" id="UP000248764">
    <property type="component" value="Unassembled WGS sequence"/>
</dbReference>
<organism evidence="5 6">
    <name type="scientific">Jiangella anatolica</name>
    <dbReference type="NCBI Taxonomy" id="2670374"/>
    <lineage>
        <taxon>Bacteria</taxon>
        <taxon>Bacillati</taxon>
        <taxon>Actinomycetota</taxon>
        <taxon>Actinomycetes</taxon>
        <taxon>Jiangellales</taxon>
        <taxon>Jiangellaceae</taxon>
        <taxon>Jiangella</taxon>
    </lineage>
</organism>
<dbReference type="PROSITE" id="PS01117">
    <property type="entry name" value="HTH_MARR_1"/>
    <property type="match status" value="1"/>
</dbReference>
<reference evidence="5 6" key="1">
    <citation type="submission" date="2018-01" db="EMBL/GenBank/DDBJ databases">
        <title>Draft genome sequence of Jiangella sp. GTF31.</title>
        <authorList>
            <person name="Sahin N."/>
            <person name="Ay H."/>
            <person name="Saygin H."/>
        </authorList>
    </citation>
    <scope>NUCLEOTIDE SEQUENCE [LARGE SCALE GENOMIC DNA]</scope>
    <source>
        <strain evidence="5 6">GTF31</strain>
    </source>
</reference>
<protein>
    <submittedName>
        <fullName evidence="5">MarR family transcriptional regulator</fullName>
    </submittedName>
</protein>
<evidence type="ECO:0000259" key="4">
    <source>
        <dbReference type="PROSITE" id="PS50995"/>
    </source>
</evidence>
<dbReference type="InterPro" id="IPR036390">
    <property type="entry name" value="WH_DNA-bd_sf"/>
</dbReference>
<keyword evidence="1" id="KW-0805">Transcription regulation</keyword>
<dbReference type="GO" id="GO:0003677">
    <property type="term" value="F:DNA binding"/>
    <property type="evidence" value="ECO:0007669"/>
    <property type="project" value="UniProtKB-KW"/>
</dbReference>
<dbReference type="SMART" id="SM00347">
    <property type="entry name" value="HTH_MARR"/>
    <property type="match status" value="1"/>
</dbReference>